<evidence type="ECO:0008006" key="4">
    <source>
        <dbReference type="Google" id="ProtNLM"/>
    </source>
</evidence>
<dbReference type="PROSITE" id="PS51257">
    <property type="entry name" value="PROKAR_LIPOPROTEIN"/>
    <property type="match status" value="1"/>
</dbReference>
<dbReference type="Proteomes" id="UP000438476">
    <property type="component" value="Unassembled WGS sequence"/>
</dbReference>
<gene>
    <name evidence="2" type="ORF">GRI91_08995</name>
</gene>
<protein>
    <recommendedName>
        <fullName evidence="4">Lipoprotein</fullName>
    </recommendedName>
</protein>
<organism evidence="2 3">
    <name type="scientific">Altericroceibacterium endophyticum</name>
    <dbReference type="NCBI Taxonomy" id="1808508"/>
    <lineage>
        <taxon>Bacteria</taxon>
        <taxon>Pseudomonadati</taxon>
        <taxon>Pseudomonadota</taxon>
        <taxon>Alphaproteobacteria</taxon>
        <taxon>Sphingomonadales</taxon>
        <taxon>Erythrobacteraceae</taxon>
        <taxon>Altericroceibacterium</taxon>
    </lineage>
</organism>
<evidence type="ECO:0000313" key="2">
    <source>
        <dbReference type="EMBL" id="MXO65891.1"/>
    </source>
</evidence>
<accession>A0A6I4T709</accession>
<feature type="signal peptide" evidence="1">
    <location>
        <begin position="1"/>
        <end position="18"/>
    </location>
</feature>
<keyword evidence="1" id="KW-0732">Signal</keyword>
<dbReference type="RefSeq" id="WP_160736305.1">
    <property type="nucleotide sequence ID" value="NZ_WTYT01000003.1"/>
</dbReference>
<dbReference type="AlphaFoldDB" id="A0A6I4T709"/>
<keyword evidence="3" id="KW-1185">Reference proteome</keyword>
<dbReference type="OrthoDB" id="7201546at2"/>
<evidence type="ECO:0000313" key="3">
    <source>
        <dbReference type="Proteomes" id="UP000438476"/>
    </source>
</evidence>
<proteinExistence type="predicted"/>
<sequence>MRRGLAIILSGLVLSACASGPSGHRGAGGIAFRPAANPTGVLTADLAFARAYQTDGLDHARRDYAFENTVFLGPDDRNGLPAMTGWRPYNVWSSCDGSLAATYGAYEQSARNFGDYVTIWRRAEKGEYRAVVRLARQLPAPAKRPEFAQAKTAQCGADHLFHDARSDRPDFSAIDPTAPSGAAFDDTLTYRWAADDDSFIRVSMMRDGEMQPIIDFHSPMREKGER</sequence>
<evidence type="ECO:0000256" key="1">
    <source>
        <dbReference type="SAM" id="SignalP"/>
    </source>
</evidence>
<name>A0A6I4T709_9SPHN</name>
<dbReference type="EMBL" id="WTYT01000003">
    <property type="protein sequence ID" value="MXO65891.1"/>
    <property type="molecule type" value="Genomic_DNA"/>
</dbReference>
<reference evidence="2 3" key="1">
    <citation type="submission" date="2019-12" db="EMBL/GenBank/DDBJ databases">
        <title>Genomic-based taxomic classification of the family Erythrobacteraceae.</title>
        <authorList>
            <person name="Xu L."/>
        </authorList>
    </citation>
    <scope>NUCLEOTIDE SEQUENCE [LARGE SCALE GENOMIC DNA]</scope>
    <source>
        <strain evidence="2 3">LMG 29518</strain>
    </source>
</reference>
<feature type="chain" id="PRO_5026150441" description="Lipoprotein" evidence="1">
    <location>
        <begin position="19"/>
        <end position="226"/>
    </location>
</feature>
<comment type="caution">
    <text evidence="2">The sequence shown here is derived from an EMBL/GenBank/DDBJ whole genome shotgun (WGS) entry which is preliminary data.</text>
</comment>